<dbReference type="SUPFAM" id="SSF53822">
    <property type="entry name" value="Periplasmic binding protein-like I"/>
    <property type="match status" value="1"/>
</dbReference>
<evidence type="ECO:0000256" key="3">
    <source>
        <dbReference type="ARBA" id="ARBA00022729"/>
    </source>
</evidence>
<dbReference type="EMBL" id="FNJI01000013">
    <property type="protein sequence ID" value="SDP23635.1"/>
    <property type="molecule type" value="Genomic_DNA"/>
</dbReference>
<evidence type="ECO:0000313" key="7">
    <source>
        <dbReference type="Proteomes" id="UP000199073"/>
    </source>
</evidence>
<keyword evidence="3 4" id="KW-0732">Signal</keyword>
<dbReference type="InterPro" id="IPR028082">
    <property type="entry name" value="Peripla_BP_I"/>
</dbReference>
<dbReference type="PANTHER" id="PTHR46847:SF1">
    <property type="entry name" value="D-ALLOSE-BINDING PERIPLASMIC PROTEIN-RELATED"/>
    <property type="match status" value="1"/>
</dbReference>
<gene>
    <name evidence="6" type="ORF">SAMN05660330_02183</name>
</gene>
<dbReference type="STRING" id="91360.SAMN05660330_02183"/>
<comment type="similarity">
    <text evidence="2">Belongs to the bacterial solute-binding protein 2 family.</text>
</comment>
<dbReference type="GO" id="GO:0030246">
    <property type="term" value="F:carbohydrate binding"/>
    <property type="evidence" value="ECO:0007669"/>
    <property type="project" value="UniProtKB-ARBA"/>
</dbReference>
<dbReference type="GO" id="GO:0030313">
    <property type="term" value="C:cell envelope"/>
    <property type="evidence" value="ECO:0007669"/>
    <property type="project" value="UniProtKB-SubCell"/>
</dbReference>
<dbReference type="InterPro" id="IPR025997">
    <property type="entry name" value="SBP_2_dom"/>
</dbReference>
<sequence length="333" mass="35841">MGKKSAKIFAVMAIWLVMITTNALAGDKLPQLGQGITIWFDTGGPVGGPYNTIVQNGAMQAASDLGAEVKYLYSDWNPEKVVENFKKSMAASPDGIVLMGLPGDDPLAPFIDEAFNKGITVTCVDTGLPATLQKYKSKGFGFIGTDYDQMGTSLAEESLRRAGLKKGDRAMIWGLKRLEDRGRRARAMIRTLKEAGIVVDYIEISPEVDKDSAMGTPIVTGYLSSHPDCKMMLIDHGALTSQTENFLRTAGIKPDEIFVGGFSLSPATATAIENGYVDLVSEMQPYLLGYLSVAQIVFTRKYGFTGLELDTGGGLVHKDNIGLVAPLANKGIR</sequence>
<reference evidence="6 7" key="1">
    <citation type="submission" date="2016-10" db="EMBL/GenBank/DDBJ databases">
        <authorList>
            <person name="de Groot N.N."/>
        </authorList>
    </citation>
    <scope>NUCLEOTIDE SEQUENCE [LARGE SCALE GENOMIC DNA]</scope>
    <source>
        <strain evidence="6 7">DSM 12130</strain>
    </source>
</reference>
<protein>
    <submittedName>
        <fullName evidence="6">Monosaccharide ABC transporter substrate-binding protein, CUT2 family (TC 3.A.1.2.-)</fullName>
    </submittedName>
</protein>
<dbReference type="Pfam" id="PF13407">
    <property type="entry name" value="Peripla_BP_4"/>
    <property type="match status" value="1"/>
</dbReference>
<dbReference type="Gene3D" id="3.40.50.2300">
    <property type="match status" value="2"/>
</dbReference>
<dbReference type="OrthoDB" id="257716at2"/>
<dbReference type="CDD" id="cd19966">
    <property type="entry name" value="PBP1_ABC_sugar_binding-like"/>
    <property type="match status" value="1"/>
</dbReference>
<dbReference type="PANTHER" id="PTHR46847">
    <property type="entry name" value="D-ALLOSE-BINDING PERIPLASMIC PROTEIN-RELATED"/>
    <property type="match status" value="1"/>
</dbReference>
<evidence type="ECO:0000256" key="1">
    <source>
        <dbReference type="ARBA" id="ARBA00004196"/>
    </source>
</evidence>
<feature type="domain" description="Periplasmic binding protein" evidence="5">
    <location>
        <begin position="47"/>
        <end position="295"/>
    </location>
</feature>
<dbReference type="AlphaFoldDB" id="A0A1H0R2L3"/>
<evidence type="ECO:0000256" key="4">
    <source>
        <dbReference type="SAM" id="SignalP"/>
    </source>
</evidence>
<accession>A0A1H0R2L3</accession>
<organism evidence="6 7">
    <name type="scientific">Desulforhopalus singaporensis</name>
    <dbReference type="NCBI Taxonomy" id="91360"/>
    <lineage>
        <taxon>Bacteria</taxon>
        <taxon>Pseudomonadati</taxon>
        <taxon>Thermodesulfobacteriota</taxon>
        <taxon>Desulfobulbia</taxon>
        <taxon>Desulfobulbales</taxon>
        <taxon>Desulfocapsaceae</taxon>
        <taxon>Desulforhopalus</taxon>
    </lineage>
</organism>
<comment type="subcellular location">
    <subcellularLocation>
        <location evidence="1">Cell envelope</location>
    </subcellularLocation>
</comment>
<evidence type="ECO:0000256" key="2">
    <source>
        <dbReference type="ARBA" id="ARBA00007639"/>
    </source>
</evidence>
<keyword evidence="7" id="KW-1185">Reference proteome</keyword>
<evidence type="ECO:0000313" key="6">
    <source>
        <dbReference type="EMBL" id="SDP23635.1"/>
    </source>
</evidence>
<evidence type="ECO:0000259" key="5">
    <source>
        <dbReference type="Pfam" id="PF13407"/>
    </source>
</evidence>
<proteinExistence type="inferred from homology"/>
<dbReference type="Proteomes" id="UP000199073">
    <property type="component" value="Unassembled WGS sequence"/>
</dbReference>
<name>A0A1H0R2L3_9BACT</name>
<dbReference type="RefSeq" id="WP_092222694.1">
    <property type="nucleotide sequence ID" value="NZ_FNJI01000013.1"/>
</dbReference>
<feature type="chain" id="PRO_5011644433" evidence="4">
    <location>
        <begin position="26"/>
        <end position="333"/>
    </location>
</feature>
<feature type="signal peptide" evidence="4">
    <location>
        <begin position="1"/>
        <end position="25"/>
    </location>
</feature>